<gene>
    <name evidence="1" type="ORF">ACFLIM_05600</name>
</gene>
<name>A0ABW7A5Q2_9ACTN</name>
<dbReference type="EMBL" id="JBICRM010000003">
    <property type="protein sequence ID" value="MFG1702650.1"/>
    <property type="molecule type" value="Genomic_DNA"/>
</dbReference>
<sequence>MDTPLFWEKIGDARGRVADPTDGRAVVGQARALLAARPREEVVATQQVSYGICCAIP</sequence>
<accession>A0ABW7A5Q2</accession>
<dbReference type="Proteomes" id="UP001603978">
    <property type="component" value="Unassembled WGS sequence"/>
</dbReference>
<proteinExistence type="predicted"/>
<comment type="caution">
    <text evidence="1">The sequence shown here is derived from an EMBL/GenBank/DDBJ whole genome shotgun (WGS) entry which is preliminary data.</text>
</comment>
<organism evidence="1 2">
    <name type="scientific">Nonomuraea marmarensis</name>
    <dbReference type="NCBI Taxonomy" id="3351344"/>
    <lineage>
        <taxon>Bacteria</taxon>
        <taxon>Bacillati</taxon>
        <taxon>Actinomycetota</taxon>
        <taxon>Actinomycetes</taxon>
        <taxon>Streptosporangiales</taxon>
        <taxon>Streptosporangiaceae</taxon>
        <taxon>Nonomuraea</taxon>
    </lineage>
</organism>
<keyword evidence="2" id="KW-1185">Reference proteome</keyword>
<reference evidence="1 2" key="1">
    <citation type="submission" date="2024-10" db="EMBL/GenBank/DDBJ databases">
        <authorList>
            <person name="Topkara A.R."/>
            <person name="Saygin H."/>
        </authorList>
    </citation>
    <scope>NUCLEOTIDE SEQUENCE [LARGE SCALE GENOMIC DNA]</scope>
    <source>
        <strain evidence="1 2">M3C6</strain>
    </source>
</reference>
<evidence type="ECO:0000313" key="2">
    <source>
        <dbReference type="Proteomes" id="UP001603978"/>
    </source>
</evidence>
<evidence type="ECO:0000313" key="1">
    <source>
        <dbReference type="EMBL" id="MFG1702650.1"/>
    </source>
</evidence>
<dbReference type="RefSeq" id="WP_393162607.1">
    <property type="nucleotide sequence ID" value="NZ_JBICRM010000003.1"/>
</dbReference>
<protein>
    <submittedName>
        <fullName evidence="1">Uncharacterized protein</fullName>
    </submittedName>
</protein>